<evidence type="ECO:0000313" key="1">
    <source>
        <dbReference type="EMBL" id="CAH3144984.1"/>
    </source>
</evidence>
<keyword evidence="2" id="KW-1185">Reference proteome</keyword>
<proteinExistence type="predicted"/>
<comment type="caution">
    <text evidence="1">The sequence shown here is derived from an EMBL/GenBank/DDBJ whole genome shotgun (WGS) entry which is preliminary data.</text>
</comment>
<protein>
    <submittedName>
        <fullName evidence="1">Uncharacterized protein</fullName>
    </submittedName>
</protein>
<reference evidence="1 2" key="1">
    <citation type="submission" date="2022-05" db="EMBL/GenBank/DDBJ databases">
        <authorList>
            <consortium name="Genoscope - CEA"/>
            <person name="William W."/>
        </authorList>
    </citation>
    <scope>NUCLEOTIDE SEQUENCE [LARGE SCALE GENOMIC DNA]</scope>
</reference>
<dbReference type="EMBL" id="CALNXI010000884">
    <property type="protein sequence ID" value="CAH3144984.1"/>
    <property type="molecule type" value="Genomic_DNA"/>
</dbReference>
<organism evidence="1 2">
    <name type="scientific">Porites evermanni</name>
    <dbReference type="NCBI Taxonomy" id="104178"/>
    <lineage>
        <taxon>Eukaryota</taxon>
        <taxon>Metazoa</taxon>
        <taxon>Cnidaria</taxon>
        <taxon>Anthozoa</taxon>
        <taxon>Hexacorallia</taxon>
        <taxon>Scleractinia</taxon>
        <taxon>Fungiina</taxon>
        <taxon>Poritidae</taxon>
        <taxon>Porites</taxon>
    </lineage>
</organism>
<dbReference type="Proteomes" id="UP001159427">
    <property type="component" value="Unassembled WGS sequence"/>
</dbReference>
<name>A0ABN8PKF4_9CNID</name>
<evidence type="ECO:0000313" key="2">
    <source>
        <dbReference type="Proteomes" id="UP001159427"/>
    </source>
</evidence>
<gene>
    <name evidence="1" type="ORF">PEVE_00043392</name>
</gene>
<accession>A0ABN8PKF4</accession>
<sequence length="148" mass="16663">MTDGEGNGNVLAMVGDKDSRGYGEDRGSYTQGRVRIVKEMVATWSITRWWQWCYNRWNERDADVGMVSEVVLVAITMLEMAVEKGIEIVVMHMAMAFLVTRICLFIIGPTKGDGKLIGIAKSTRNFKCPDKIKKICHKLILVRASFTS</sequence>